<evidence type="ECO:0000256" key="6">
    <source>
        <dbReference type="ARBA" id="ARBA00022963"/>
    </source>
</evidence>
<evidence type="ECO:0000256" key="4">
    <source>
        <dbReference type="ARBA" id="ARBA00022729"/>
    </source>
</evidence>
<evidence type="ECO:0000256" key="5">
    <source>
        <dbReference type="ARBA" id="ARBA00022801"/>
    </source>
</evidence>
<keyword evidence="5" id="KW-0378">Hydrolase</keyword>
<sequence length="422" mass="47094">MLPIAEQFPPLNTILTMLGVDVALLPQPNEDIEDEMLWEHTPNGELTVASTHEAYFSAAAISNYSPTLEVVEACKNHSPVAKELWAAASISYRAEISFGMLFTHQTLQMEFVLSKQAYEGYLLGLDLIPGFNNPSTTGSDMLRGVNFASSSAGILNDTAKTIGQRIPLSQQVENFGEKVLPEIRYLLPIENPLNKPIPPNFDNFLIKEYRIYLKKLYDYGARKFLVTGLAPLGCVPIVIGFYSKDTNQCFDKYNEISVQFSAKIKAMVKQLNQDLPGAYILYWDIYTIMKQVVDNPTPYVSGGITKSKDDISIRSGVMWWRSPRTCVLFRYGALPIEGSPEEGVQSPDLRFKHSHTACCGAGRANGLLLCLPVTFLCHDRSEFVFWDAFHPSDAANAICARQAYEGVIQSTYPNNVKQLMQC</sequence>
<evidence type="ECO:0000256" key="3">
    <source>
        <dbReference type="ARBA" id="ARBA00022525"/>
    </source>
</evidence>
<dbReference type="OrthoDB" id="1600564at2759"/>
<dbReference type="EMBL" id="JADFTS010000003">
    <property type="protein sequence ID" value="KAF9615691.1"/>
    <property type="molecule type" value="Genomic_DNA"/>
</dbReference>
<dbReference type="GO" id="GO:0016788">
    <property type="term" value="F:hydrolase activity, acting on ester bonds"/>
    <property type="evidence" value="ECO:0007669"/>
    <property type="project" value="InterPro"/>
</dbReference>
<evidence type="ECO:0000256" key="7">
    <source>
        <dbReference type="ARBA" id="ARBA00023098"/>
    </source>
</evidence>
<evidence type="ECO:0008006" key="10">
    <source>
        <dbReference type="Google" id="ProtNLM"/>
    </source>
</evidence>
<evidence type="ECO:0000256" key="1">
    <source>
        <dbReference type="ARBA" id="ARBA00004613"/>
    </source>
</evidence>
<evidence type="ECO:0000313" key="8">
    <source>
        <dbReference type="EMBL" id="KAF9615691.1"/>
    </source>
</evidence>
<organism evidence="8 9">
    <name type="scientific">Coptis chinensis</name>
    <dbReference type="NCBI Taxonomy" id="261450"/>
    <lineage>
        <taxon>Eukaryota</taxon>
        <taxon>Viridiplantae</taxon>
        <taxon>Streptophyta</taxon>
        <taxon>Embryophyta</taxon>
        <taxon>Tracheophyta</taxon>
        <taxon>Spermatophyta</taxon>
        <taxon>Magnoliopsida</taxon>
        <taxon>Ranunculales</taxon>
        <taxon>Ranunculaceae</taxon>
        <taxon>Coptidoideae</taxon>
        <taxon>Coptis</taxon>
    </lineage>
</organism>
<evidence type="ECO:0000313" key="9">
    <source>
        <dbReference type="Proteomes" id="UP000631114"/>
    </source>
</evidence>
<dbReference type="Gene3D" id="3.40.50.1110">
    <property type="entry name" value="SGNH hydrolase"/>
    <property type="match status" value="1"/>
</dbReference>
<keyword evidence="7" id="KW-0443">Lipid metabolism</keyword>
<dbReference type="AlphaFoldDB" id="A0A835ID95"/>
<keyword evidence="6" id="KW-0442">Lipid degradation</keyword>
<dbReference type="InterPro" id="IPR036514">
    <property type="entry name" value="SGNH_hydro_sf"/>
</dbReference>
<evidence type="ECO:0000256" key="2">
    <source>
        <dbReference type="ARBA" id="ARBA00008668"/>
    </source>
</evidence>
<dbReference type="PANTHER" id="PTHR45650">
    <property type="entry name" value="GDSL-LIKE LIPASE/ACYLHYDROLASE-RELATED"/>
    <property type="match status" value="1"/>
</dbReference>
<dbReference type="InterPro" id="IPR051238">
    <property type="entry name" value="GDSL_esterase/lipase"/>
</dbReference>
<reference evidence="8 9" key="1">
    <citation type="submission" date="2020-10" db="EMBL/GenBank/DDBJ databases">
        <title>The Coptis chinensis genome and diversification of protoberbering-type alkaloids.</title>
        <authorList>
            <person name="Wang B."/>
            <person name="Shu S."/>
            <person name="Song C."/>
            <person name="Liu Y."/>
        </authorList>
    </citation>
    <scope>NUCLEOTIDE SEQUENCE [LARGE SCALE GENOMIC DNA]</scope>
    <source>
        <strain evidence="8">HL-2020</strain>
        <tissue evidence="8">Leaf</tissue>
    </source>
</reference>
<comment type="similarity">
    <text evidence="2">Belongs to the 'GDSL' lipolytic enzyme family.</text>
</comment>
<dbReference type="Proteomes" id="UP000631114">
    <property type="component" value="Unassembled WGS sequence"/>
</dbReference>
<accession>A0A835ID95</accession>
<dbReference type="GO" id="GO:0016042">
    <property type="term" value="P:lipid catabolic process"/>
    <property type="evidence" value="ECO:0007669"/>
    <property type="project" value="UniProtKB-KW"/>
</dbReference>
<dbReference type="GO" id="GO:0005576">
    <property type="term" value="C:extracellular region"/>
    <property type="evidence" value="ECO:0007669"/>
    <property type="project" value="UniProtKB-SubCell"/>
</dbReference>
<dbReference type="InterPro" id="IPR001087">
    <property type="entry name" value="GDSL"/>
</dbReference>
<keyword evidence="9" id="KW-1185">Reference proteome</keyword>
<keyword evidence="4" id="KW-0732">Signal</keyword>
<proteinExistence type="inferred from homology"/>
<name>A0A835ID95_9MAGN</name>
<dbReference type="PANTHER" id="PTHR45650:SF8">
    <property type="entry name" value="GDSL ESTERASE_LIPASE"/>
    <property type="match status" value="1"/>
</dbReference>
<keyword evidence="3" id="KW-0964">Secreted</keyword>
<dbReference type="Pfam" id="PF00657">
    <property type="entry name" value="Lipase_GDSL"/>
    <property type="match status" value="1"/>
</dbReference>
<gene>
    <name evidence="8" type="ORF">IFM89_026073</name>
</gene>
<protein>
    <recommendedName>
        <fullName evidence="10">GDSL esterase/lipase</fullName>
    </recommendedName>
</protein>
<comment type="caution">
    <text evidence="8">The sequence shown here is derived from an EMBL/GenBank/DDBJ whole genome shotgun (WGS) entry which is preliminary data.</text>
</comment>
<comment type="subcellular location">
    <subcellularLocation>
        <location evidence="1">Secreted</location>
    </subcellularLocation>
</comment>